<keyword evidence="2" id="KW-1185">Reference proteome</keyword>
<gene>
    <name evidence="1" type="ORF">PACLA_8A001022</name>
</gene>
<proteinExistence type="predicted"/>
<organism evidence="1 2">
    <name type="scientific">Paramuricea clavata</name>
    <name type="common">Red gorgonian</name>
    <name type="synonym">Violescent sea-whip</name>
    <dbReference type="NCBI Taxonomy" id="317549"/>
    <lineage>
        <taxon>Eukaryota</taxon>
        <taxon>Metazoa</taxon>
        <taxon>Cnidaria</taxon>
        <taxon>Anthozoa</taxon>
        <taxon>Octocorallia</taxon>
        <taxon>Malacalcyonacea</taxon>
        <taxon>Plexauridae</taxon>
        <taxon>Paramuricea</taxon>
    </lineage>
</organism>
<accession>A0A7D9DUX8</accession>
<reference evidence="1" key="1">
    <citation type="submission" date="2020-04" db="EMBL/GenBank/DDBJ databases">
        <authorList>
            <person name="Alioto T."/>
            <person name="Alioto T."/>
            <person name="Gomez Garrido J."/>
        </authorList>
    </citation>
    <scope>NUCLEOTIDE SEQUENCE</scope>
    <source>
        <strain evidence="1">A484AB</strain>
    </source>
</reference>
<protein>
    <submittedName>
        <fullName evidence="1">Uncharacterized protein</fullName>
    </submittedName>
</protein>
<name>A0A7D9DUX8_PARCT</name>
<sequence length="506" mass="56776">MGDIWFCALIIIFAYFAQFVAHEQTRVTLVPLSGNAFNDNFSAEELKMVPPQSGRKGLTTKGSGPGMNLRGEKRYQTLNCETSGRTTMASHRANSSFDTTVWAFGAAYLTWSNMKSIIGLFLYGYILKFALEILRDCRSIDTNIGNEENLHPLAQLKKSLSHLKTLLTKEDNSLRPKDPHSHKTTDIINCSDFASESSIEISESEESSVLIIPHLSSSQTSSSSLTSTASYVRKSGILASTASFVRKSGGCFGLIYDFNCFPLYIYSSPNLNQNSDDAFGEVFLQRPSMRNSWLIAQSIPSVFYVNQKKRWYSKGTINYVSSTSSKDHCKRWQLAESYEQCHSKSLSSLRNESHYVRSSSIISVADYFTLKLNGETAKENEVVNQRRCRSSVEDFSVPGNGFPADETRYLSSPNIIYPSFDKPLSQDVDEDLNIIDDVRDEGGSGTWQLNDSCDNQQQLNVTENESSFLDMLKDIWTDIKVESHHQIIVPLLLHTAKTCFLEFGVN</sequence>
<dbReference type="EMBL" id="CACRXK020002519">
    <property type="protein sequence ID" value="CAB3994714.1"/>
    <property type="molecule type" value="Genomic_DNA"/>
</dbReference>
<dbReference type="Proteomes" id="UP001152795">
    <property type="component" value="Unassembled WGS sequence"/>
</dbReference>
<comment type="caution">
    <text evidence="1">The sequence shown here is derived from an EMBL/GenBank/DDBJ whole genome shotgun (WGS) entry which is preliminary data.</text>
</comment>
<dbReference type="AlphaFoldDB" id="A0A7D9DUX8"/>
<evidence type="ECO:0000313" key="1">
    <source>
        <dbReference type="EMBL" id="CAB3994714.1"/>
    </source>
</evidence>
<evidence type="ECO:0000313" key="2">
    <source>
        <dbReference type="Proteomes" id="UP001152795"/>
    </source>
</evidence>